<evidence type="ECO:0000256" key="2">
    <source>
        <dbReference type="ARBA" id="ARBA00009085"/>
    </source>
</evidence>
<dbReference type="InterPro" id="IPR050185">
    <property type="entry name" value="Ub_carboxyl-term_hydrolase"/>
</dbReference>
<dbReference type="PROSITE" id="PS00972">
    <property type="entry name" value="USP_1"/>
    <property type="match status" value="1"/>
</dbReference>
<proteinExistence type="inferred from homology"/>
<dbReference type="PANTHER" id="PTHR21646:SF46">
    <property type="entry name" value="UBIQUITIN CARBOXYL-TERMINAL HYDROLASE"/>
    <property type="match status" value="1"/>
</dbReference>
<accession>A0A6P6XSN8</accession>
<dbReference type="EC" id="3.4.19.12" evidence="3"/>
<dbReference type="InParanoid" id="A0A6P6XSN8"/>
<dbReference type="Gene3D" id="3.90.70.10">
    <property type="entry name" value="Cysteine proteinases"/>
    <property type="match status" value="1"/>
</dbReference>
<dbReference type="RefSeq" id="XP_027196462.1">
    <property type="nucleotide sequence ID" value="XM_027340661.1"/>
</dbReference>
<feature type="compositionally biased region" description="Basic and acidic residues" evidence="4">
    <location>
        <begin position="383"/>
        <end position="392"/>
    </location>
</feature>
<comment type="similarity">
    <text evidence="2 3">Belongs to the peptidase C19 family.</text>
</comment>
<reference evidence="7" key="1">
    <citation type="submission" date="2025-08" db="UniProtKB">
        <authorList>
            <consortium name="RefSeq"/>
        </authorList>
    </citation>
    <scope>IDENTIFICATION</scope>
    <source>
        <strain evidence="7">Airmid</strain>
    </source>
</reference>
<dbReference type="GO" id="GO:0006508">
    <property type="term" value="P:proteolysis"/>
    <property type="evidence" value="ECO:0007669"/>
    <property type="project" value="UniProtKB-KW"/>
</dbReference>
<dbReference type="Gene3D" id="1.20.58.80">
    <property type="entry name" value="Phosphotransferase system, lactose/cellobiose-type IIA subunit"/>
    <property type="match status" value="1"/>
</dbReference>
<keyword evidence="3" id="KW-0833">Ubl conjugation pathway</keyword>
<keyword evidence="3" id="KW-0378">Hydrolase</keyword>
<feature type="compositionally biased region" description="Low complexity" evidence="4">
    <location>
        <begin position="336"/>
        <end position="359"/>
    </location>
</feature>
<protein>
    <recommendedName>
        <fullName evidence="3">Ubiquitin carboxyl-terminal hydrolase</fullName>
        <ecNumber evidence="3">3.4.19.12</ecNumber>
    </recommendedName>
</protein>
<dbReference type="CDD" id="cd02674">
    <property type="entry name" value="Peptidase_C19R"/>
    <property type="match status" value="1"/>
</dbReference>
<dbReference type="InterPro" id="IPR038765">
    <property type="entry name" value="Papain-like_cys_pep_sf"/>
</dbReference>
<evidence type="ECO:0000256" key="3">
    <source>
        <dbReference type="RuleBase" id="RU366025"/>
    </source>
</evidence>
<dbReference type="FunCoup" id="A0A6P6XSN8">
    <property type="interactions" value="938"/>
</dbReference>
<keyword evidence="6" id="KW-1185">Reference proteome</keyword>
<dbReference type="PANTHER" id="PTHR21646">
    <property type="entry name" value="UBIQUITIN CARBOXYL-TERMINAL HYDROLASE"/>
    <property type="match status" value="1"/>
</dbReference>
<dbReference type="OMA" id="YKYDDHE"/>
<dbReference type="GO" id="GO:0016579">
    <property type="term" value="P:protein deubiquitination"/>
    <property type="evidence" value="ECO:0007669"/>
    <property type="project" value="InterPro"/>
</dbReference>
<name>A0A6P6XSN8_DERPT</name>
<dbReference type="Proteomes" id="UP000515146">
    <property type="component" value="Unplaced"/>
</dbReference>
<dbReference type="InterPro" id="IPR018200">
    <property type="entry name" value="USP_CS"/>
</dbReference>
<dbReference type="OrthoDB" id="6511306at2759"/>
<gene>
    <name evidence="7" type="primary">LOC113790953</name>
</gene>
<evidence type="ECO:0000313" key="7">
    <source>
        <dbReference type="RefSeq" id="XP_027196462.1"/>
    </source>
</evidence>
<feature type="compositionally biased region" description="Polar residues" evidence="4">
    <location>
        <begin position="583"/>
        <end position="601"/>
    </location>
</feature>
<dbReference type="PROSITE" id="PS00973">
    <property type="entry name" value="USP_2"/>
    <property type="match status" value="1"/>
</dbReference>
<dbReference type="SUPFAM" id="SSF140856">
    <property type="entry name" value="USP8 N-terminal domain-like"/>
    <property type="match status" value="1"/>
</dbReference>
<dbReference type="Pfam" id="PF08969">
    <property type="entry name" value="USP8_dimer"/>
    <property type="match status" value="1"/>
</dbReference>
<dbReference type="SUPFAM" id="SSF54001">
    <property type="entry name" value="Cysteine proteinases"/>
    <property type="match status" value="1"/>
</dbReference>
<keyword evidence="3" id="KW-0788">Thiol protease</keyword>
<evidence type="ECO:0000259" key="5">
    <source>
        <dbReference type="PROSITE" id="PS50235"/>
    </source>
</evidence>
<feature type="region of interest" description="Disordered" evidence="4">
    <location>
        <begin position="583"/>
        <end position="604"/>
    </location>
</feature>
<comment type="catalytic activity">
    <reaction evidence="1 3">
        <text>Thiol-dependent hydrolysis of ester, thioester, amide, peptide and isopeptide bonds formed by the C-terminal Gly of ubiquitin (a 76-residue protein attached to proteins as an intracellular targeting signal).</text>
        <dbReference type="EC" id="3.4.19.12"/>
    </reaction>
</comment>
<evidence type="ECO:0000313" key="6">
    <source>
        <dbReference type="Proteomes" id="UP000515146"/>
    </source>
</evidence>
<dbReference type="SUPFAM" id="SSF52821">
    <property type="entry name" value="Rhodanese/Cell cycle control phosphatase"/>
    <property type="match status" value="1"/>
</dbReference>
<dbReference type="Gene3D" id="3.40.250.10">
    <property type="entry name" value="Rhodanese-like domain"/>
    <property type="match status" value="1"/>
</dbReference>
<feature type="domain" description="USP" evidence="5">
    <location>
        <begin position="633"/>
        <end position="968"/>
    </location>
</feature>
<dbReference type="InterPro" id="IPR001394">
    <property type="entry name" value="Peptidase_C19_UCH"/>
</dbReference>
<dbReference type="InterPro" id="IPR015063">
    <property type="entry name" value="USP8_dimer"/>
</dbReference>
<dbReference type="PROSITE" id="PS50235">
    <property type="entry name" value="USP_3"/>
    <property type="match status" value="1"/>
</dbReference>
<dbReference type="AlphaFoldDB" id="A0A6P6XSN8"/>
<sequence>MPSATKQELHLAKSLDELKKRSEIPKFGKTNIERIIEFANKFYREAINHQHKGDSERAYLFYYRFSTLLSYIHNENDKQKFLLAVGNKAKEVLEQMQFLSDELSERYAEKQKSYEDRKAQLFKQPISIPGNAVKIDPINDDIHMDDDDDDDDDCYRSIDCKQLIQHIQSMSEINKILIIDIRLVEQFSESSIAANKLTTNGEINIINIPENLIQAGLTLSQLKKKISFGIVQDGIERRRSMDMVIIVDDKTNEFDKKFKCCLLADAFWKWDQSPDKIKNKPLLLKGGYRDFILTYPMYTTNPNSITNYDQTSLSSFDKPKPQLNFYNFYDEDNNDNNKPTSTSSSSIIINNGPSSIMSPTLNENNNDKSIKIPGIARPIIPDRSSKPIREKLPLNDSTNQTIIKSVISEKSDMKINSNNQLPIANNRTNLPPKPAHLLTSLQNGTTTTTTKTNGILGNNQGDKQIFDNDDADGFTVGKLNDSDMMIETKSNVREQNIEVFPMDEEMSDYENNHQNHNQNDSDSDNESITNSISKPIEMNNINNNNNNNKNDHHNNQPFSSGSLSRSLSSPNIAQFEQNFQYNDTTSPLTNSISPKFSTQTPLVDRSAKPSFANNLSRKTRDFSPQFSSCARIAGLRNLGNTCFMNAIIQCLKNTKEFYEFLIAGNVHINPNSKFGSNGELTVELIELFRQMRYPSNFKHISPKDFKCAVSRHIPDFIDYKQQDAHEFLVRLLDRLHADLNRSKPDNQINDPISKDPNFYDKLSIADAAKTFWSLHIRRNNSFISDIFEGLIVSTLTCLHCQTSSKSLEAFTCLTLPIPENVGRTTLQNCINLFVRGELLSNEVAWQCQSCRQKRNAQKCTYIWRLPRILIIHLKRFTYDGMWRQKISTFVDFPIEHLKIETANNEIRLFSLYGVVNHFGSLEGGHYVAYSRNRELNIDWHRYDDQDVSPMSSGDVVTQNAYVLFYRSV</sequence>
<keyword evidence="3" id="KW-0645">Protease</keyword>
<feature type="region of interest" description="Disordered" evidence="4">
    <location>
        <begin position="329"/>
        <end position="392"/>
    </location>
</feature>
<feature type="region of interest" description="Disordered" evidence="4">
    <location>
        <begin position="508"/>
        <end position="567"/>
    </location>
</feature>
<dbReference type="InterPro" id="IPR028889">
    <property type="entry name" value="USP"/>
</dbReference>
<organism evidence="6 7">
    <name type="scientific">Dermatophagoides pteronyssinus</name>
    <name type="common">European house dust mite</name>
    <dbReference type="NCBI Taxonomy" id="6956"/>
    <lineage>
        <taxon>Eukaryota</taxon>
        <taxon>Metazoa</taxon>
        <taxon>Ecdysozoa</taxon>
        <taxon>Arthropoda</taxon>
        <taxon>Chelicerata</taxon>
        <taxon>Arachnida</taxon>
        <taxon>Acari</taxon>
        <taxon>Acariformes</taxon>
        <taxon>Sarcoptiformes</taxon>
        <taxon>Astigmata</taxon>
        <taxon>Psoroptidia</taxon>
        <taxon>Analgoidea</taxon>
        <taxon>Pyroglyphidae</taxon>
        <taxon>Dermatophagoidinae</taxon>
        <taxon>Dermatophagoides</taxon>
    </lineage>
</organism>
<dbReference type="KEGG" id="dpte:113790953"/>
<evidence type="ECO:0000256" key="1">
    <source>
        <dbReference type="ARBA" id="ARBA00000707"/>
    </source>
</evidence>
<dbReference type="Pfam" id="PF00443">
    <property type="entry name" value="UCH"/>
    <property type="match status" value="1"/>
</dbReference>
<dbReference type="GO" id="GO:0004843">
    <property type="term" value="F:cysteine-type deubiquitinase activity"/>
    <property type="evidence" value="ECO:0007669"/>
    <property type="project" value="UniProtKB-UniRule"/>
</dbReference>
<feature type="compositionally biased region" description="Low complexity" evidence="4">
    <location>
        <begin position="539"/>
        <end position="548"/>
    </location>
</feature>
<evidence type="ECO:0000256" key="4">
    <source>
        <dbReference type="SAM" id="MobiDB-lite"/>
    </source>
</evidence>
<dbReference type="InterPro" id="IPR036873">
    <property type="entry name" value="Rhodanese-like_dom_sf"/>
</dbReference>